<proteinExistence type="predicted"/>
<evidence type="ECO:0000313" key="4">
    <source>
        <dbReference type="EMBL" id="VFT84413.1"/>
    </source>
</evidence>
<reference evidence="4 5" key="1">
    <citation type="submission" date="2019-03" db="EMBL/GenBank/DDBJ databases">
        <authorList>
            <person name="Gaulin E."/>
            <person name="Dumas B."/>
        </authorList>
    </citation>
    <scope>NUCLEOTIDE SEQUENCE [LARGE SCALE GENOMIC DNA]</scope>
    <source>
        <strain evidence="4">CBS 568.67</strain>
    </source>
</reference>
<protein>
    <submittedName>
        <fullName evidence="4">Aste57867_7504 protein</fullName>
    </submittedName>
</protein>
<dbReference type="Proteomes" id="UP000332933">
    <property type="component" value="Unassembled WGS sequence"/>
</dbReference>
<dbReference type="Pfam" id="PF24320">
    <property type="entry name" value="DUF7492"/>
    <property type="match status" value="1"/>
</dbReference>
<name>A0A485KIE9_9STRA</name>
<dbReference type="OrthoDB" id="64281at2759"/>
<keyword evidence="5" id="KW-1185">Reference proteome</keyword>
<organism evidence="4 5">
    <name type="scientific">Aphanomyces stellatus</name>
    <dbReference type="NCBI Taxonomy" id="120398"/>
    <lineage>
        <taxon>Eukaryota</taxon>
        <taxon>Sar</taxon>
        <taxon>Stramenopiles</taxon>
        <taxon>Oomycota</taxon>
        <taxon>Saprolegniomycetes</taxon>
        <taxon>Saprolegniales</taxon>
        <taxon>Verrucalvaceae</taxon>
        <taxon>Aphanomyces</taxon>
    </lineage>
</organism>
<gene>
    <name evidence="4" type="primary">Aste57867_7504</name>
    <name evidence="3" type="ORF">As57867_007478</name>
    <name evidence="4" type="ORF">ASTE57867_7504</name>
</gene>
<evidence type="ECO:0000256" key="1">
    <source>
        <dbReference type="SAM" id="SignalP"/>
    </source>
</evidence>
<dbReference type="EMBL" id="VJMH01004091">
    <property type="protein sequence ID" value="KAF0703826.1"/>
    <property type="molecule type" value="Genomic_DNA"/>
</dbReference>
<keyword evidence="1" id="KW-0732">Signal</keyword>
<reference evidence="3" key="2">
    <citation type="submission" date="2019-06" db="EMBL/GenBank/DDBJ databases">
        <title>Genomics analysis of Aphanomyces spp. identifies a new class of oomycete effector associated with host adaptation.</title>
        <authorList>
            <person name="Gaulin E."/>
        </authorList>
    </citation>
    <scope>NUCLEOTIDE SEQUENCE</scope>
    <source>
        <strain evidence="3">CBS 578.67</strain>
    </source>
</reference>
<evidence type="ECO:0000259" key="2">
    <source>
        <dbReference type="Pfam" id="PF24320"/>
    </source>
</evidence>
<sequence length="233" mass="26053">MPALMCQRIVFLVWGLLLAPTVAHTWLDAMWCESSRDSAATMGYPRNYLGRETTPNGFDDVMSYRIENYAPTKPLCSATQAQATQVPKYPRLTCHADAVVHFVYNPNGHVTHNACHPNDPRGCDGPYAKSTNWYILWAKQSLVRGDLPAPWDAAAARPAYSVVGQGPYDDQMCGEGPKFGKMRQVGQPCHGTFRLPAVAANTRLSLVWFWPFEKVYRVGEEYTTCFDIDVVVT</sequence>
<accession>A0A485KIE9</accession>
<feature type="signal peptide" evidence="1">
    <location>
        <begin position="1"/>
        <end position="23"/>
    </location>
</feature>
<evidence type="ECO:0000313" key="3">
    <source>
        <dbReference type="EMBL" id="KAF0703826.1"/>
    </source>
</evidence>
<feature type="chain" id="PRO_5036116067" evidence="1">
    <location>
        <begin position="24"/>
        <end position="233"/>
    </location>
</feature>
<dbReference type="EMBL" id="CAADRA010004103">
    <property type="protein sequence ID" value="VFT84413.1"/>
    <property type="molecule type" value="Genomic_DNA"/>
</dbReference>
<evidence type="ECO:0000313" key="5">
    <source>
        <dbReference type="Proteomes" id="UP000332933"/>
    </source>
</evidence>
<dbReference type="AlphaFoldDB" id="A0A485KIE9"/>
<feature type="domain" description="DUF7492" evidence="2">
    <location>
        <begin position="22"/>
        <end position="121"/>
    </location>
</feature>
<dbReference type="InterPro" id="IPR055915">
    <property type="entry name" value="DUF7492"/>
</dbReference>